<reference evidence="3 4" key="1">
    <citation type="journal article" date="2019" name="Int. J. Syst. Evol. Microbiol.">
        <title>The Global Catalogue of Microorganisms (GCM) 10K type strain sequencing project: providing services to taxonomists for standard genome sequencing and annotation.</title>
        <authorList>
            <consortium name="The Broad Institute Genomics Platform"/>
            <consortium name="The Broad Institute Genome Sequencing Center for Infectious Disease"/>
            <person name="Wu L."/>
            <person name="Ma J."/>
        </authorList>
    </citation>
    <scope>NUCLEOTIDE SEQUENCE [LARGE SCALE GENOMIC DNA]</scope>
    <source>
        <strain evidence="3 4">SKJ47</strain>
    </source>
</reference>
<evidence type="ECO:0000259" key="2">
    <source>
        <dbReference type="Pfam" id="PF00582"/>
    </source>
</evidence>
<dbReference type="EMBL" id="JBHSXL010000009">
    <property type="protein sequence ID" value="MFC6893128.1"/>
    <property type="molecule type" value="Genomic_DNA"/>
</dbReference>
<dbReference type="InterPro" id="IPR006015">
    <property type="entry name" value="Universal_stress_UspA"/>
</dbReference>
<dbReference type="PRINTS" id="PR01438">
    <property type="entry name" value="UNVRSLSTRESS"/>
</dbReference>
<dbReference type="PANTHER" id="PTHR46268">
    <property type="entry name" value="STRESS RESPONSE PROTEIN NHAX"/>
    <property type="match status" value="1"/>
</dbReference>
<evidence type="ECO:0000313" key="3">
    <source>
        <dbReference type="EMBL" id="MFC6893128.1"/>
    </source>
</evidence>
<dbReference type="InterPro" id="IPR006016">
    <property type="entry name" value="UspA"/>
</dbReference>
<protein>
    <submittedName>
        <fullName evidence="3">Universal stress protein</fullName>
    </submittedName>
</protein>
<evidence type="ECO:0000256" key="1">
    <source>
        <dbReference type="ARBA" id="ARBA00008791"/>
    </source>
</evidence>
<keyword evidence="4" id="KW-1185">Reference proteome</keyword>
<dbReference type="PANTHER" id="PTHR46268:SF6">
    <property type="entry name" value="UNIVERSAL STRESS PROTEIN UP12"/>
    <property type="match status" value="1"/>
</dbReference>
<proteinExistence type="inferred from homology"/>
<sequence length="150" mass="16548">MYDRILLPTDGSEGVDRATEHAIDAAKRYGATLHVLFVVDEGVINAYPGDEYVHEFEGVERTLEEFGEEAVERIGSEAKDAGVDSVVTEVHHGEPDEAIIGYIDDEDIGLTVMGTKDRPGEYRRLLGSVTERVARRSSEPITIVKTTVEE</sequence>
<dbReference type="AlphaFoldDB" id="A0ABD5UZA6"/>
<dbReference type="RefSeq" id="WP_379744369.1">
    <property type="nucleotide sequence ID" value="NZ_JBHSVN010000001.1"/>
</dbReference>
<accession>A0ABD5UZA6</accession>
<comment type="similarity">
    <text evidence="1">Belongs to the universal stress protein A family.</text>
</comment>
<dbReference type="SUPFAM" id="SSF52402">
    <property type="entry name" value="Adenine nucleotide alpha hydrolases-like"/>
    <property type="match status" value="1"/>
</dbReference>
<feature type="domain" description="UspA" evidence="2">
    <location>
        <begin position="1"/>
        <end position="145"/>
    </location>
</feature>
<organism evidence="3 4">
    <name type="scientific">Halopenitus salinus</name>
    <dbReference type="NCBI Taxonomy" id="1198295"/>
    <lineage>
        <taxon>Archaea</taxon>
        <taxon>Methanobacteriati</taxon>
        <taxon>Methanobacteriota</taxon>
        <taxon>Stenosarchaea group</taxon>
        <taxon>Halobacteria</taxon>
        <taxon>Halobacteriales</taxon>
        <taxon>Haloferacaceae</taxon>
        <taxon>Halopenitus</taxon>
    </lineage>
</organism>
<gene>
    <name evidence="3" type="ORF">ACFQE9_11010</name>
</gene>
<dbReference type="CDD" id="cd00293">
    <property type="entry name" value="USP-like"/>
    <property type="match status" value="1"/>
</dbReference>
<dbReference type="Gene3D" id="3.40.50.620">
    <property type="entry name" value="HUPs"/>
    <property type="match status" value="1"/>
</dbReference>
<name>A0ABD5UZA6_9EURY</name>
<dbReference type="Proteomes" id="UP001596296">
    <property type="component" value="Unassembled WGS sequence"/>
</dbReference>
<evidence type="ECO:0000313" key="4">
    <source>
        <dbReference type="Proteomes" id="UP001596296"/>
    </source>
</evidence>
<dbReference type="InterPro" id="IPR014729">
    <property type="entry name" value="Rossmann-like_a/b/a_fold"/>
</dbReference>
<comment type="caution">
    <text evidence="3">The sequence shown here is derived from an EMBL/GenBank/DDBJ whole genome shotgun (WGS) entry which is preliminary data.</text>
</comment>
<dbReference type="Pfam" id="PF00582">
    <property type="entry name" value="Usp"/>
    <property type="match status" value="1"/>
</dbReference>